<dbReference type="InterPro" id="IPR017889">
    <property type="entry name" value="Avidin-like_CS"/>
</dbReference>
<evidence type="ECO:0000313" key="12">
    <source>
        <dbReference type="Proteomes" id="UP000694549"/>
    </source>
</evidence>
<keyword evidence="7 10" id="KW-0325">Glycoprotein</keyword>
<dbReference type="PROSITE" id="PS00577">
    <property type="entry name" value="AVIDIN_1"/>
    <property type="match status" value="1"/>
</dbReference>
<evidence type="ECO:0000256" key="2">
    <source>
        <dbReference type="ARBA" id="ARBA00006297"/>
    </source>
</evidence>
<organism evidence="11 12">
    <name type="scientific">Anas zonorhyncha</name>
    <name type="common">Eastern spot-billed duck</name>
    <dbReference type="NCBI Taxonomy" id="75864"/>
    <lineage>
        <taxon>Eukaryota</taxon>
        <taxon>Metazoa</taxon>
        <taxon>Chordata</taxon>
        <taxon>Craniata</taxon>
        <taxon>Vertebrata</taxon>
        <taxon>Euteleostomi</taxon>
        <taxon>Archelosauria</taxon>
        <taxon>Archosauria</taxon>
        <taxon>Dinosauria</taxon>
        <taxon>Saurischia</taxon>
        <taxon>Theropoda</taxon>
        <taxon>Coelurosauria</taxon>
        <taxon>Aves</taxon>
        <taxon>Neognathae</taxon>
        <taxon>Galloanserae</taxon>
        <taxon>Anseriformes</taxon>
        <taxon>Anatidae</taxon>
        <taxon>Anatinae</taxon>
        <taxon>Anas</taxon>
    </lineage>
</organism>
<keyword evidence="6 9" id="KW-1015">Disulfide bond</keyword>
<sequence>MVEASRLHNPTLDRADTCSSVAIKRRGSPARSTAARPPAAEMVPTTSLLLLLGLALLAPGLSADQCVLTGRWINDLGSDVTIGAVNSNGEFAGTFHTAVMTPTKDIKISPLVGTQHNNTQPTFGFTVNWNFTDSTTVFTGQCFVDIEGKEILKGMWLLQSHVNSIKDDWKATKVGTDTFTRRPEVME</sequence>
<evidence type="ECO:0000256" key="1">
    <source>
        <dbReference type="ARBA" id="ARBA00004613"/>
    </source>
</evidence>
<feature type="disulfide bond" evidence="9">
    <location>
        <begin position="66"/>
        <end position="142"/>
    </location>
</feature>
<reference evidence="11" key="1">
    <citation type="submission" date="2025-08" db="UniProtKB">
        <authorList>
            <consortium name="Ensembl"/>
        </authorList>
    </citation>
    <scope>IDENTIFICATION</scope>
</reference>
<evidence type="ECO:0000256" key="6">
    <source>
        <dbReference type="ARBA" id="ARBA00023157"/>
    </source>
</evidence>
<dbReference type="InterPro" id="IPR005469">
    <property type="entry name" value="Avidin"/>
</dbReference>
<dbReference type="Ensembl" id="ENSAZOT00000015678.1">
    <property type="protein sequence ID" value="ENSAZOP00000014595.1"/>
    <property type="gene ID" value="ENSAZOG00000009400.1"/>
</dbReference>
<dbReference type="InterPro" id="IPR005468">
    <property type="entry name" value="Avidin/str"/>
</dbReference>
<reference evidence="11" key="2">
    <citation type="submission" date="2025-09" db="UniProtKB">
        <authorList>
            <consortium name="Ensembl"/>
        </authorList>
    </citation>
    <scope>IDENTIFICATION</scope>
</reference>
<evidence type="ECO:0000256" key="9">
    <source>
        <dbReference type="PIRSR" id="PIRSR605468-51"/>
    </source>
</evidence>
<evidence type="ECO:0000313" key="11">
    <source>
        <dbReference type="Ensembl" id="ENSAZOP00000014595.1"/>
    </source>
</evidence>
<evidence type="ECO:0000256" key="7">
    <source>
        <dbReference type="ARBA" id="ARBA00023180"/>
    </source>
</evidence>
<dbReference type="Gene3D" id="2.40.128.30">
    <property type="entry name" value="Avidin-like"/>
    <property type="match status" value="1"/>
</dbReference>
<dbReference type="PROSITE" id="PS51326">
    <property type="entry name" value="AVIDIN_2"/>
    <property type="match status" value="1"/>
</dbReference>
<evidence type="ECO:0000256" key="5">
    <source>
        <dbReference type="ARBA" id="ARBA00022729"/>
    </source>
</evidence>
<name>A0A8B9UU70_9AVES</name>
<evidence type="ECO:0000256" key="10">
    <source>
        <dbReference type="RuleBase" id="RU369114"/>
    </source>
</evidence>
<dbReference type="SUPFAM" id="SSF50876">
    <property type="entry name" value="Avidin/streptavidin"/>
    <property type="match status" value="1"/>
</dbReference>
<comment type="subunit">
    <text evidence="3 10">Homotetramer.</text>
</comment>
<evidence type="ECO:0000256" key="4">
    <source>
        <dbReference type="ARBA" id="ARBA00022525"/>
    </source>
</evidence>
<dbReference type="GO" id="GO:0005576">
    <property type="term" value="C:extracellular region"/>
    <property type="evidence" value="ECO:0007669"/>
    <property type="project" value="UniProtKB-SubCell"/>
</dbReference>
<comment type="similarity">
    <text evidence="2 10">Belongs to the avidin/streptavidin family.</text>
</comment>
<keyword evidence="5 10" id="KW-0732">Signal</keyword>
<comment type="subcellular location">
    <subcellularLocation>
        <location evidence="1 10">Secreted</location>
    </subcellularLocation>
</comment>
<evidence type="ECO:0000256" key="8">
    <source>
        <dbReference type="ARBA" id="ARBA00023267"/>
    </source>
</evidence>
<evidence type="ECO:0000256" key="3">
    <source>
        <dbReference type="ARBA" id="ARBA00011881"/>
    </source>
</evidence>
<protein>
    <recommendedName>
        <fullName evidence="10">Avidin</fullName>
    </recommendedName>
</protein>
<dbReference type="AlphaFoldDB" id="A0A8B9UU70"/>
<dbReference type="Pfam" id="PF01382">
    <property type="entry name" value="Avidin"/>
    <property type="match status" value="1"/>
</dbReference>
<dbReference type="PRINTS" id="PR00709">
    <property type="entry name" value="AVIDIN"/>
</dbReference>
<keyword evidence="4 10" id="KW-0964">Secreted</keyword>
<dbReference type="GO" id="GO:0009374">
    <property type="term" value="F:biotin binding"/>
    <property type="evidence" value="ECO:0007669"/>
    <property type="project" value="UniProtKB-UniRule"/>
</dbReference>
<accession>A0A8B9UU70</accession>
<dbReference type="Proteomes" id="UP000694549">
    <property type="component" value="Unplaced"/>
</dbReference>
<dbReference type="InterPro" id="IPR051764">
    <property type="entry name" value="Avidin/Streptavidin-rel"/>
</dbReference>
<comment type="function">
    <text evidence="10">Forms a strong non-covalent specific complex with biotin.</text>
</comment>
<dbReference type="InterPro" id="IPR036896">
    <property type="entry name" value="Avidin-like_sf"/>
</dbReference>
<dbReference type="PANTHER" id="PTHR34399">
    <property type="entry name" value="AVIDIN-RELATED"/>
    <property type="match status" value="1"/>
</dbReference>
<proteinExistence type="inferred from homology"/>
<dbReference type="PANTHER" id="PTHR34399:SF3">
    <property type="entry name" value="AVID PROTEIN-RELATED"/>
    <property type="match status" value="1"/>
</dbReference>
<keyword evidence="8 10" id="KW-0092">Biotin</keyword>
<keyword evidence="12" id="KW-1185">Reference proteome</keyword>